<gene>
    <name evidence="6" type="ORF">SAMN04489720_2404</name>
</gene>
<feature type="domain" description="Glycosyltransferase subfamily 4-like N-terminal" evidence="5">
    <location>
        <begin position="23"/>
        <end position="184"/>
    </location>
</feature>
<keyword evidence="7" id="KW-1185">Reference proteome</keyword>
<dbReference type="Pfam" id="PF00534">
    <property type="entry name" value="Glycos_transf_1"/>
    <property type="match status" value="1"/>
</dbReference>
<evidence type="ECO:0000256" key="2">
    <source>
        <dbReference type="ARBA" id="ARBA00022676"/>
    </source>
</evidence>
<dbReference type="InterPro" id="IPR001296">
    <property type="entry name" value="Glyco_trans_1"/>
</dbReference>
<evidence type="ECO:0000313" key="6">
    <source>
        <dbReference type="EMBL" id="SDH79198.1"/>
    </source>
</evidence>
<evidence type="ECO:0000313" key="7">
    <source>
        <dbReference type="Proteomes" id="UP000198822"/>
    </source>
</evidence>
<dbReference type="OrthoDB" id="9802525at2"/>
<dbReference type="Proteomes" id="UP000198822">
    <property type="component" value="Chromosome I"/>
</dbReference>
<dbReference type="SUPFAM" id="SSF53756">
    <property type="entry name" value="UDP-Glycosyltransferase/glycogen phosphorylase"/>
    <property type="match status" value="1"/>
</dbReference>
<evidence type="ECO:0000256" key="1">
    <source>
        <dbReference type="ARBA" id="ARBA00021292"/>
    </source>
</evidence>
<dbReference type="GO" id="GO:1901137">
    <property type="term" value="P:carbohydrate derivative biosynthetic process"/>
    <property type="evidence" value="ECO:0007669"/>
    <property type="project" value="UniProtKB-ARBA"/>
</dbReference>
<feature type="domain" description="Glycosyl transferase family 1" evidence="4">
    <location>
        <begin position="201"/>
        <end position="355"/>
    </location>
</feature>
<evidence type="ECO:0000259" key="5">
    <source>
        <dbReference type="Pfam" id="PF13439"/>
    </source>
</evidence>
<evidence type="ECO:0000259" key="4">
    <source>
        <dbReference type="Pfam" id="PF00534"/>
    </source>
</evidence>
<dbReference type="EMBL" id="LT629695">
    <property type="protein sequence ID" value="SDH79198.1"/>
    <property type="molecule type" value="Genomic_DNA"/>
</dbReference>
<organism evidence="6 7">
    <name type="scientific">Agrococcus jejuensis</name>
    <dbReference type="NCBI Taxonomy" id="399736"/>
    <lineage>
        <taxon>Bacteria</taxon>
        <taxon>Bacillati</taxon>
        <taxon>Actinomycetota</taxon>
        <taxon>Actinomycetes</taxon>
        <taxon>Micrococcales</taxon>
        <taxon>Microbacteriaceae</taxon>
        <taxon>Agrococcus</taxon>
    </lineage>
</organism>
<dbReference type="Pfam" id="PF13439">
    <property type="entry name" value="Glyco_transf_4"/>
    <property type="match status" value="1"/>
</dbReference>
<sequence>MPTVGSVEIERVAIVTESFLPTVNGVTSSVTRVLEHLQATGRQAMVIAPRCGAPTQLHGAPVFEVPSIAYREFPVGMPSPQVHGLLQRFRPDVVHAASPFLLGGQAIAEARRMGVPSVAIYQTDIAGFARRNRLSAGAPVAWKVLRRIHNQADVTLAPSSASIADLDAAGIERVAHWARGVDLDAFHPDHRVGPAAQALRAQLAPKGETIVGYVGRVAPEKGLERLRALQGTKGIRVVIVGDGPGMAAAKRALAPLGAVFLGQRTGAALAAAYAALDVFVHTGAEETFGQTLQEAAAAGLPVIAPRAGGPIDLVDHGITGFLFEPDSQRGLRDAVRTLAESPAMRARMGEAGRRRVLQRTWPRVCDQLLEHYAAAQRHALTGVEPVRAPAVV</sequence>
<name>A0A1G8FAS1_9MICO</name>
<dbReference type="PANTHER" id="PTHR45947:SF3">
    <property type="entry name" value="SULFOQUINOVOSYL TRANSFERASE SQD2"/>
    <property type="match status" value="1"/>
</dbReference>
<dbReference type="InterPro" id="IPR028098">
    <property type="entry name" value="Glyco_trans_4-like_N"/>
</dbReference>
<evidence type="ECO:0000256" key="3">
    <source>
        <dbReference type="ARBA" id="ARBA00022679"/>
    </source>
</evidence>
<keyword evidence="3 6" id="KW-0808">Transferase</keyword>
<dbReference type="STRING" id="399736.SAMN04489720_2404"/>
<protein>
    <recommendedName>
        <fullName evidence="1">D-inositol 3-phosphate glycosyltransferase</fullName>
    </recommendedName>
</protein>
<dbReference type="CDD" id="cd03814">
    <property type="entry name" value="GT4-like"/>
    <property type="match status" value="1"/>
</dbReference>
<dbReference type="PANTHER" id="PTHR45947">
    <property type="entry name" value="SULFOQUINOVOSYL TRANSFERASE SQD2"/>
    <property type="match status" value="1"/>
</dbReference>
<accession>A0A1G8FAS1</accession>
<dbReference type="Gene3D" id="3.40.50.2000">
    <property type="entry name" value="Glycogen Phosphorylase B"/>
    <property type="match status" value="2"/>
</dbReference>
<reference evidence="7" key="1">
    <citation type="submission" date="2016-10" db="EMBL/GenBank/DDBJ databases">
        <authorList>
            <person name="Varghese N."/>
            <person name="Submissions S."/>
        </authorList>
    </citation>
    <scope>NUCLEOTIDE SEQUENCE [LARGE SCALE GENOMIC DNA]</scope>
    <source>
        <strain evidence="7">DSM 22002</strain>
    </source>
</reference>
<keyword evidence="2 6" id="KW-0328">Glycosyltransferase</keyword>
<proteinExistence type="predicted"/>
<dbReference type="AlphaFoldDB" id="A0A1G8FAS1"/>
<dbReference type="InterPro" id="IPR050194">
    <property type="entry name" value="Glycosyltransferase_grp1"/>
</dbReference>
<dbReference type="GO" id="GO:0016758">
    <property type="term" value="F:hexosyltransferase activity"/>
    <property type="evidence" value="ECO:0007669"/>
    <property type="project" value="TreeGrafter"/>
</dbReference>